<evidence type="ECO:0000256" key="2">
    <source>
        <dbReference type="ARBA" id="ARBA00022692"/>
    </source>
</evidence>
<keyword evidence="5 6" id="KW-0472">Membrane</keyword>
<evidence type="ECO:0000256" key="3">
    <source>
        <dbReference type="ARBA" id="ARBA00022824"/>
    </source>
</evidence>
<evidence type="ECO:0000313" key="8">
    <source>
        <dbReference type="Proteomes" id="UP000472266"/>
    </source>
</evidence>
<keyword evidence="2 6" id="KW-0812">Transmembrane</keyword>
<dbReference type="InterPro" id="IPR019388">
    <property type="entry name" value="FIT"/>
</dbReference>
<evidence type="ECO:0000256" key="1">
    <source>
        <dbReference type="ARBA" id="ARBA00004477"/>
    </source>
</evidence>
<dbReference type="GO" id="GO:0010945">
    <property type="term" value="F:coenzyme A diphosphatase activity"/>
    <property type="evidence" value="ECO:0007669"/>
    <property type="project" value="InterPro"/>
</dbReference>
<dbReference type="PANTHER" id="PTHR23129">
    <property type="entry name" value="ACYL-COENZYME A DIPHOSPHATASE FITM2"/>
    <property type="match status" value="1"/>
</dbReference>
<evidence type="ECO:0008006" key="9">
    <source>
        <dbReference type="Google" id="ProtNLM"/>
    </source>
</evidence>
<reference evidence="7" key="1">
    <citation type="submission" date="2025-08" db="UniProtKB">
        <authorList>
            <consortium name="Ensembl"/>
        </authorList>
    </citation>
    <scope>IDENTIFICATION</scope>
</reference>
<dbReference type="PANTHER" id="PTHR23129:SF3">
    <property type="entry name" value="FAT STORAGE-INDUCING TRANSMEMBRANE PROTEIN 1"/>
    <property type="match status" value="1"/>
</dbReference>
<dbReference type="GO" id="GO:0034389">
    <property type="term" value="P:lipid droplet organization"/>
    <property type="evidence" value="ECO:0007669"/>
    <property type="project" value="TreeGrafter"/>
</dbReference>
<dbReference type="GO" id="GO:0019915">
    <property type="term" value="P:lipid storage"/>
    <property type="evidence" value="ECO:0007669"/>
    <property type="project" value="InterPro"/>
</dbReference>
<keyword evidence="8" id="KW-1185">Reference proteome</keyword>
<feature type="transmembrane region" description="Helical" evidence="6">
    <location>
        <begin position="101"/>
        <end position="120"/>
    </location>
</feature>
<keyword evidence="3" id="KW-0256">Endoplasmic reticulum</keyword>
<proteinExistence type="predicted"/>
<feature type="transmembrane region" description="Helical" evidence="6">
    <location>
        <begin position="214"/>
        <end position="235"/>
    </location>
</feature>
<dbReference type="AlphaFoldDB" id="A0A672UNU1"/>
<sequence>MGLGRHLWGLGSHLWGFWLHLWFLGLYLWGLGLYLWGFGSHLWGLGLYLWGFGAISMGFGGYIYGVWGYIYGVLGHIYGVWGYICGVLGYIYGVWGHIYGVWGYICGVLGYIYGVLAGAVGRAAARWAVGAALGTGAPCWLGDALDAATGRCWARGVIHGGTLLLPYSDPQSCRSHGHRWEGFGVSPQAFALVHCGLGLAEEVGALGPKRPGTALSLLFLLNVALIPLWHFLLAVTLTYRHDWPRNAAGAAIGWASWAITYRCWYRYPWSPGPPGLGLPAP</sequence>
<dbReference type="GO" id="GO:0008654">
    <property type="term" value="P:phospholipid biosynthetic process"/>
    <property type="evidence" value="ECO:0007669"/>
    <property type="project" value="TreeGrafter"/>
</dbReference>
<keyword evidence="4 6" id="KW-1133">Transmembrane helix</keyword>
<dbReference type="OMA" id="QGWYRLG"/>
<feature type="transmembrane region" description="Helical" evidence="6">
    <location>
        <begin position="77"/>
        <end position="95"/>
    </location>
</feature>
<protein>
    <recommendedName>
        <fullName evidence="9">Fat storage inducing transmembrane protein 1</fullName>
    </recommendedName>
</protein>
<evidence type="ECO:0000313" key="7">
    <source>
        <dbReference type="Ensembl" id="ENSSHBP00005017077.1"/>
    </source>
</evidence>
<feature type="transmembrane region" description="Helical" evidence="6">
    <location>
        <begin position="12"/>
        <end position="36"/>
    </location>
</feature>
<comment type="subcellular location">
    <subcellularLocation>
        <location evidence="1">Endoplasmic reticulum membrane</location>
        <topology evidence="1">Multi-pass membrane protein</topology>
    </subcellularLocation>
</comment>
<name>A0A672UNU1_STRHB</name>
<evidence type="ECO:0000256" key="4">
    <source>
        <dbReference type="ARBA" id="ARBA00022989"/>
    </source>
</evidence>
<accession>A0A672UNU1</accession>
<dbReference type="GO" id="GO:0005789">
    <property type="term" value="C:endoplasmic reticulum membrane"/>
    <property type="evidence" value="ECO:0007669"/>
    <property type="project" value="UniProtKB-SubCell"/>
</dbReference>
<organism evidence="7 8">
    <name type="scientific">Strigops habroptila</name>
    <name type="common">Kakapo</name>
    <dbReference type="NCBI Taxonomy" id="2489341"/>
    <lineage>
        <taxon>Eukaryota</taxon>
        <taxon>Metazoa</taxon>
        <taxon>Chordata</taxon>
        <taxon>Craniata</taxon>
        <taxon>Vertebrata</taxon>
        <taxon>Euteleostomi</taxon>
        <taxon>Archelosauria</taxon>
        <taxon>Archosauria</taxon>
        <taxon>Dinosauria</taxon>
        <taxon>Saurischia</taxon>
        <taxon>Theropoda</taxon>
        <taxon>Coelurosauria</taxon>
        <taxon>Aves</taxon>
        <taxon>Neognathae</taxon>
        <taxon>Neoaves</taxon>
        <taxon>Telluraves</taxon>
        <taxon>Australaves</taxon>
        <taxon>Psittaciformes</taxon>
        <taxon>Psittacidae</taxon>
        <taxon>Strigops</taxon>
    </lineage>
</organism>
<evidence type="ECO:0000256" key="5">
    <source>
        <dbReference type="ARBA" id="ARBA00023136"/>
    </source>
</evidence>
<reference evidence="7" key="2">
    <citation type="submission" date="2025-09" db="UniProtKB">
        <authorList>
            <consortium name="Ensembl"/>
        </authorList>
    </citation>
    <scope>IDENTIFICATION</scope>
</reference>
<dbReference type="Proteomes" id="UP000472266">
    <property type="component" value="Unplaced"/>
</dbReference>
<evidence type="ECO:0000256" key="6">
    <source>
        <dbReference type="SAM" id="Phobius"/>
    </source>
</evidence>
<dbReference type="Ensembl" id="ENSSHBT00005020419.1">
    <property type="protein sequence ID" value="ENSSHBP00005017077.1"/>
    <property type="gene ID" value="ENSSHBG00005014820.1"/>
</dbReference>
<feature type="transmembrane region" description="Helical" evidence="6">
    <location>
        <begin position="48"/>
        <end position="70"/>
    </location>
</feature>
<dbReference type="InParanoid" id="A0A672UNU1"/>